<gene>
    <name evidence="1" type="ORF">ACFQ5K_03025</name>
</gene>
<keyword evidence="1" id="KW-0378">Hydrolase</keyword>
<sequence>MTAWVFTDMDGTLLDETGRVRASNAEKIKASGLPLTLVSARSPKEMQEAITALDLQGPQIAYNGGMIFEPHKTGRTVLSALPMPTESAKQIIGEIIARFPSTSVSYYDGADWYAERMDDNLRGEIAVSRLMPTFQPYQEVFERPRQIMKIMLIDFDAGVMAQIHDFFAAHEFPGVNARSSNAAWLEITSAEAEKSRGIQHVLDQEHIDARDTAAFGDGQNDLPMLTMVGTPIVMANAAPAIKQVAKYITKSNLEDGVGYGMLHYLKPSK</sequence>
<dbReference type="EMBL" id="JBHTOK010000013">
    <property type="protein sequence ID" value="MFD1440362.1"/>
    <property type="molecule type" value="Genomic_DNA"/>
</dbReference>
<protein>
    <submittedName>
        <fullName evidence="1">Cof-type HAD-IIB family hydrolase</fullName>
    </submittedName>
</protein>
<proteinExistence type="predicted"/>
<dbReference type="SUPFAM" id="SSF56784">
    <property type="entry name" value="HAD-like"/>
    <property type="match status" value="1"/>
</dbReference>
<comment type="caution">
    <text evidence="1">The sequence shown here is derived from an EMBL/GenBank/DDBJ whole genome shotgun (WGS) entry which is preliminary data.</text>
</comment>
<dbReference type="PANTHER" id="PTHR10000:SF8">
    <property type="entry name" value="HAD SUPERFAMILY HYDROLASE-LIKE, TYPE 3"/>
    <property type="match status" value="1"/>
</dbReference>
<organism evidence="1 2">
    <name type="scientific">Lacticaseibacillus hegangensis</name>
    <dbReference type="NCBI Taxonomy" id="2486010"/>
    <lineage>
        <taxon>Bacteria</taxon>
        <taxon>Bacillati</taxon>
        <taxon>Bacillota</taxon>
        <taxon>Bacilli</taxon>
        <taxon>Lactobacillales</taxon>
        <taxon>Lactobacillaceae</taxon>
        <taxon>Lacticaseibacillus</taxon>
    </lineage>
</organism>
<dbReference type="Gene3D" id="3.30.1240.10">
    <property type="match status" value="1"/>
</dbReference>
<dbReference type="Gene3D" id="3.40.50.1000">
    <property type="entry name" value="HAD superfamily/HAD-like"/>
    <property type="match status" value="1"/>
</dbReference>
<dbReference type="InterPro" id="IPR023214">
    <property type="entry name" value="HAD_sf"/>
</dbReference>
<dbReference type="NCBIfam" id="TIGR00099">
    <property type="entry name" value="Cof-subfamily"/>
    <property type="match status" value="1"/>
</dbReference>
<dbReference type="InterPro" id="IPR036412">
    <property type="entry name" value="HAD-like_sf"/>
</dbReference>
<name>A0ABW4CSK1_9LACO</name>
<evidence type="ECO:0000313" key="1">
    <source>
        <dbReference type="EMBL" id="MFD1440362.1"/>
    </source>
</evidence>
<reference evidence="2" key="1">
    <citation type="journal article" date="2019" name="Int. J. Syst. Evol. Microbiol.">
        <title>The Global Catalogue of Microorganisms (GCM) 10K type strain sequencing project: providing services to taxonomists for standard genome sequencing and annotation.</title>
        <authorList>
            <consortium name="The Broad Institute Genomics Platform"/>
            <consortium name="The Broad Institute Genome Sequencing Center for Infectious Disease"/>
            <person name="Wu L."/>
            <person name="Ma J."/>
        </authorList>
    </citation>
    <scope>NUCLEOTIDE SEQUENCE [LARGE SCALE GENOMIC DNA]</scope>
    <source>
        <strain evidence="2">CCM 8912</strain>
    </source>
</reference>
<dbReference type="InterPro" id="IPR006379">
    <property type="entry name" value="HAD-SF_hydro_IIB"/>
</dbReference>
<dbReference type="PANTHER" id="PTHR10000">
    <property type="entry name" value="PHOSPHOSERINE PHOSPHATASE"/>
    <property type="match status" value="1"/>
</dbReference>
<dbReference type="NCBIfam" id="TIGR01484">
    <property type="entry name" value="HAD-SF-IIB"/>
    <property type="match status" value="1"/>
</dbReference>
<accession>A0ABW4CSK1</accession>
<dbReference type="SFLD" id="SFLDG01140">
    <property type="entry name" value="C2.B:_Phosphomannomutase_and_P"/>
    <property type="match status" value="1"/>
</dbReference>
<evidence type="ECO:0000313" key="2">
    <source>
        <dbReference type="Proteomes" id="UP001597212"/>
    </source>
</evidence>
<dbReference type="PROSITE" id="PS01229">
    <property type="entry name" value="COF_2"/>
    <property type="match status" value="1"/>
</dbReference>
<dbReference type="Proteomes" id="UP001597212">
    <property type="component" value="Unassembled WGS sequence"/>
</dbReference>
<dbReference type="Pfam" id="PF08282">
    <property type="entry name" value="Hydrolase_3"/>
    <property type="match status" value="1"/>
</dbReference>
<dbReference type="GO" id="GO:0016787">
    <property type="term" value="F:hydrolase activity"/>
    <property type="evidence" value="ECO:0007669"/>
    <property type="project" value="UniProtKB-KW"/>
</dbReference>
<keyword evidence="2" id="KW-1185">Reference proteome</keyword>
<dbReference type="SFLD" id="SFLDS00003">
    <property type="entry name" value="Haloacid_Dehalogenase"/>
    <property type="match status" value="1"/>
</dbReference>
<dbReference type="InterPro" id="IPR000150">
    <property type="entry name" value="Cof"/>
</dbReference>
<dbReference type="RefSeq" id="WP_125757447.1">
    <property type="nucleotide sequence ID" value="NZ_JBHTOK010000013.1"/>
</dbReference>